<accession>A0A0V1MBR1</accession>
<reference evidence="3 4" key="1">
    <citation type="submission" date="2015-01" db="EMBL/GenBank/DDBJ databases">
        <title>Evolution of Trichinella species and genotypes.</title>
        <authorList>
            <person name="Korhonen P.K."/>
            <person name="Edoardo P."/>
            <person name="Giuseppe L.R."/>
            <person name="Gasser R.B."/>
        </authorList>
    </citation>
    <scope>NUCLEOTIDE SEQUENCE [LARGE SCALE GENOMIC DNA]</scope>
    <source>
        <strain evidence="3">ISS1980</strain>
    </source>
</reference>
<name>A0A0V1MBR1_9BILA</name>
<keyword evidence="2" id="KW-1133">Transmembrane helix</keyword>
<dbReference type="Proteomes" id="UP000054843">
    <property type="component" value="Unassembled WGS sequence"/>
</dbReference>
<feature type="non-terminal residue" evidence="3">
    <location>
        <position position="1"/>
    </location>
</feature>
<gene>
    <name evidence="3" type="ORF">T10_6866</name>
</gene>
<evidence type="ECO:0000313" key="4">
    <source>
        <dbReference type="Proteomes" id="UP000054843"/>
    </source>
</evidence>
<comment type="caution">
    <text evidence="3">The sequence shown here is derived from an EMBL/GenBank/DDBJ whole genome shotgun (WGS) entry which is preliminary data.</text>
</comment>
<evidence type="ECO:0000256" key="2">
    <source>
        <dbReference type="SAM" id="Phobius"/>
    </source>
</evidence>
<proteinExistence type="predicted"/>
<dbReference type="OrthoDB" id="10632606at2759"/>
<dbReference type="AlphaFoldDB" id="A0A0V1MBR1"/>
<keyword evidence="4" id="KW-1185">Reference proteome</keyword>
<feature type="transmembrane region" description="Helical" evidence="2">
    <location>
        <begin position="12"/>
        <end position="33"/>
    </location>
</feature>
<feature type="region of interest" description="Disordered" evidence="1">
    <location>
        <begin position="102"/>
        <end position="122"/>
    </location>
</feature>
<keyword evidence="2" id="KW-0472">Membrane</keyword>
<evidence type="ECO:0000256" key="1">
    <source>
        <dbReference type="SAM" id="MobiDB-lite"/>
    </source>
</evidence>
<organism evidence="3 4">
    <name type="scientific">Trichinella papuae</name>
    <dbReference type="NCBI Taxonomy" id="268474"/>
    <lineage>
        <taxon>Eukaryota</taxon>
        <taxon>Metazoa</taxon>
        <taxon>Ecdysozoa</taxon>
        <taxon>Nematoda</taxon>
        <taxon>Enoplea</taxon>
        <taxon>Dorylaimia</taxon>
        <taxon>Trichinellida</taxon>
        <taxon>Trichinellidae</taxon>
        <taxon>Trichinella</taxon>
    </lineage>
</organism>
<evidence type="ECO:0000313" key="3">
    <source>
        <dbReference type="EMBL" id="KRZ68959.1"/>
    </source>
</evidence>
<sequence length="122" mass="13819">LLQQQSCFAKSMVNIGACSNFCCAILSLILITVSPVWQHVMHRAVLIVQIADPFEFGYCAMTATKFAIDARIENGKDVQEILDHWIQLNLTKTTTGGKIQIDKVKSDHDKIRRPTDQKRDHH</sequence>
<protein>
    <submittedName>
        <fullName evidence="3">Uncharacterized protein</fullName>
    </submittedName>
</protein>
<dbReference type="EMBL" id="JYDO01000149">
    <property type="protein sequence ID" value="KRZ68959.1"/>
    <property type="molecule type" value="Genomic_DNA"/>
</dbReference>
<keyword evidence="2" id="KW-0812">Transmembrane</keyword>